<evidence type="ECO:0000256" key="4">
    <source>
        <dbReference type="ARBA" id="ARBA00022692"/>
    </source>
</evidence>
<dbReference type="InterPro" id="IPR027359">
    <property type="entry name" value="Volt_channel_dom_sf"/>
</dbReference>
<keyword evidence="9" id="KW-0406">Ion transport</keyword>
<feature type="transmembrane region" description="Helical" evidence="13">
    <location>
        <begin position="20"/>
        <end position="39"/>
    </location>
</feature>
<keyword evidence="2" id="KW-0813">Transport</keyword>
<keyword evidence="5" id="KW-0631">Potassium channel</keyword>
<evidence type="ECO:0000256" key="9">
    <source>
        <dbReference type="ARBA" id="ARBA00023065"/>
    </source>
</evidence>
<accession>A0A6B2L6T6</accession>
<feature type="domain" description="Ion transport" evidence="14">
    <location>
        <begin position="21"/>
        <end position="260"/>
    </location>
</feature>
<comment type="subcellular location">
    <subcellularLocation>
        <location evidence="1">Membrane</location>
        <topology evidence="1">Multi-pass membrane protein</topology>
    </subcellularLocation>
</comment>
<evidence type="ECO:0000259" key="14">
    <source>
        <dbReference type="Pfam" id="PF00520"/>
    </source>
</evidence>
<dbReference type="Gene3D" id="1.10.287.70">
    <property type="match status" value="1"/>
</dbReference>
<protein>
    <recommendedName>
        <fullName evidence="14">Ion transport domain-containing protein</fullName>
    </recommendedName>
</protein>
<dbReference type="PANTHER" id="PTHR11537:SF254">
    <property type="entry name" value="POTASSIUM VOLTAGE-GATED CHANNEL PROTEIN SHAB"/>
    <property type="match status" value="1"/>
</dbReference>
<keyword evidence="3" id="KW-0633">Potassium transport</keyword>
<keyword evidence="6" id="KW-0851">Voltage-gated channel</keyword>
<dbReference type="PANTHER" id="PTHR11537">
    <property type="entry name" value="VOLTAGE-GATED POTASSIUM CHANNEL"/>
    <property type="match status" value="1"/>
</dbReference>
<dbReference type="EMBL" id="GIBP01003743">
    <property type="protein sequence ID" value="NDV32712.1"/>
    <property type="molecule type" value="Transcribed_RNA"/>
</dbReference>
<dbReference type="GO" id="GO:0001508">
    <property type="term" value="P:action potential"/>
    <property type="evidence" value="ECO:0007669"/>
    <property type="project" value="TreeGrafter"/>
</dbReference>
<feature type="transmembrane region" description="Helical" evidence="13">
    <location>
        <begin position="199"/>
        <end position="222"/>
    </location>
</feature>
<organism evidence="15">
    <name type="scientific">Arcella intermedia</name>
    <dbReference type="NCBI Taxonomy" id="1963864"/>
    <lineage>
        <taxon>Eukaryota</taxon>
        <taxon>Amoebozoa</taxon>
        <taxon>Tubulinea</taxon>
        <taxon>Elardia</taxon>
        <taxon>Arcellinida</taxon>
        <taxon>Sphaerothecina</taxon>
        <taxon>Arcellidae</taxon>
        <taxon>Arcella</taxon>
    </lineage>
</organism>
<evidence type="ECO:0000256" key="10">
    <source>
        <dbReference type="ARBA" id="ARBA00023136"/>
    </source>
</evidence>
<evidence type="ECO:0000313" key="15">
    <source>
        <dbReference type="EMBL" id="NDV32712.1"/>
    </source>
</evidence>
<proteinExistence type="predicted"/>
<dbReference type="GO" id="GO:0005249">
    <property type="term" value="F:voltage-gated potassium channel activity"/>
    <property type="evidence" value="ECO:0007669"/>
    <property type="project" value="InterPro"/>
</dbReference>
<sequence>MRERIHFTFTYGMNYSRTAFWYQMFQNVVIWVSVINFLISSLPEYWDRDVLALEIIEKVSIGIFTIDYLVRFATVKPGERCSWVRRPLHLFDLAVIVPFYVEVVLKHGFSFNPADASILVIIRALRLFQMFRSVKAARYSSLISVFTKALWLSKDGFVLFSFTITILMVVVSAVMFYAEQTIMIFDKTNRIWRYPNGDVAWFQSIPDTFWWFMVTITTVGYGDVYPKSDMGKCVASLTMVGGLFVLAVPVAVFGSNFTSVWDERQDHLTKRARRRRVENISSLTKTQIVEQLDLSMRRFSIKLNKQKEYSEKLLEEEKEILILISALSKFNLKTKQPSPSPPSIQNKLSATSDTLQPFTQ</sequence>
<keyword evidence="8 13" id="KW-1133">Transmembrane helix</keyword>
<feature type="transmembrane region" description="Helical" evidence="13">
    <location>
        <begin position="234"/>
        <end position="254"/>
    </location>
</feature>
<dbReference type="Pfam" id="PF00520">
    <property type="entry name" value="Ion_trans"/>
    <property type="match status" value="1"/>
</dbReference>
<feature type="region of interest" description="Disordered" evidence="12">
    <location>
        <begin position="334"/>
        <end position="360"/>
    </location>
</feature>
<evidence type="ECO:0000256" key="8">
    <source>
        <dbReference type="ARBA" id="ARBA00022989"/>
    </source>
</evidence>
<dbReference type="GO" id="GO:0008076">
    <property type="term" value="C:voltage-gated potassium channel complex"/>
    <property type="evidence" value="ECO:0007669"/>
    <property type="project" value="InterPro"/>
</dbReference>
<keyword evidence="7" id="KW-0630">Potassium</keyword>
<evidence type="ECO:0000256" key="1">
    <source>
        <dbReference type="ARBA" id="ARBA00004141"/>
    </source>
</evidence>
<keyword evidence="10 13" id="KW-0472">Membrane</keyword>
<evidence type="ECO:0000256" key="11">
    <source>
        <dbReference type="ARBA" id="ARBA00023303"/>
    </source>
</evidence>
<evidence type="ECO:0000256" key="3">
    <source>
        <dbReference type="ARBA" id="ARBA00022538"/>
    </source>
</evidence>
<keyword evidence="11" id="KW-0407">Ion channel</keyword>
<dbReference type="InterPro" id="IPR005821">
    <property type="entry name" value="Ion_trans_dom"/>
</dbReference>
<evidence type="ECO:0000256" key="2">
    <source>
        <dbReference type="ARBA" id="ARBA00022448"/>
    </source>
</evidence>
<keyword evidence="4 13" id="KW-0812">Transmembrane</keyword>
<feature type="transmembrane region" description="Helical" evidence="13">
    <location>
        <begin position="158"/>
        <end position="178"/>
    </location>
</feature>
<name>A0A6B2L6T6_9EUKA</name>
<evidence type="ECO:0000256" key="13">
    <source>
        <dbReference type="SAM" id="Phobius"/>
    </source>
</evidence>
<evidence type="ECO:0000256" key="6">
    <source>
        <dbReference type="ARBA" id="ARBA00022882"/>
    </source>
</evidence>
<dbReference type="PRINTS" id="PR00169">
    <property type="entry name" value="KCHANNEL"/>
</dbReference>
<evidence type="ECO:0000256" key="5">
    <source>
        <dbReference type="ARBA" id="ARBA00022826"/>
    </source>
</evidence>
<dbReference type="InterPro" id="IPR028325">
    <property type="entry name" value="VG_K_chnl"/>
</dbReference>
<dbReference type="Gene3D" id="1.20.120.350">
    <property type="entry name" value="Voltage-gated potassium channels. Chain C"/>
    <property type="match status" value="1"/>
</dbReference>
<dbReference type="SUPFAM" id="SSF81324">
    <property type="entry name" value="Voltage-gated potassium channels"/>
    <property type="match status" value="1"/>
</dbReference>
<dbReference type="AlphaFoldDB" id="A0A6B2L6T6"/>
<evidence type="ECO:0000256" key="7">
    <source>
        <dbReference type="ARBA" id="ARBA00022958"/>
    </source>
</evidence>
<reference evidence="15" key="1">
    <citation type="journal article" date="2020" name="J. Eukaryot. Microbiol.">
        <title>De novo Sequencing, Assembly and Annotation of the Transcriptome for the Free-Living Testate Amoeba Arcella intermedia.</title>
        <authorList>
            <person name="Ribeiro G.M."/>
            <person name="Porfirio-Sousa A.L."/>
            <person name="Maurer-Alcala X.X."/>
            <person name="Katz L.A."/>
            <person name="Lahr D.J.G."/>
        </authorList>
    </citation>
    <scope>NUCLEOTIDE SEQUENCE</scope>
</reference>
<evidence type="ECO:0000256" key="12">
    <source>
        <dbReference type="SAM" id="MobiDB-lite"/>
    </source>
</evidence>